<accession>C5BHS4</accession>
<dbReference type="KEGG" id="ttu:TERTU_1801"/>
<evidence type="ECO:0000313" key="2">
    <source>
        <dbReference type="Proteomes" id="UP000009080"/>
    </source>
</evidence>
<name>C5BHS4_TERTT</name>
<sequence length="70" mass="8233">MKGMMGHVEVGRDYIYLDGYFIPADEGPFEVEGWHSEHDFNEPPQITAQHSPEIIERVLSNPEYWNERKI</sequence>
<dbReference type="HOGENOM" id="CLU_2756469_0_0_6"/>
<reference evidence="1 2" key="1">
    <citation type="journal article" date="2009" name="PLoS ONE">
        <title>The complete genome of Teredinibacter turnerae T7901: an intracellular endosymbiont of marine wood-boring bivalves (shipworms).</title>
        <authorList>
            <person name="Yang J.C."/>
            <person name="Madupu R."/>
            <person name="Durkin A.S."/>
            <person name="Ekborg N.A."/>
            <person name="Pedamallu C.S."/>
            <person name="Hostetler J.B."/>
            <person name="Radune D."/>
            <person name="Toms B.S."/>
            <person name="Henrissat B."/>
            <person name="Coutinho P.M."/>
            <person name="Schwarz S."/>
            <person name="Field L."/>
            <person name="Trindade-Silva A.E."/>
            <person name="Soares C.A.G."/>
            <person name="Elshahawi S."/>
            <person name="Hanora A."/>
            <person name="Schmidt E.W."/>
            <person name="Haygood M.G."/>
            <person name="Posfai J."/>
            <person name="Benner J."/>
            <person name="Madinger C."/>
            <person name="Nove J."/>
            <person name="Anton B."/>
            <person name="Chaudhary K."/>
            <person name="Foster J."/>
            <person name="Holman A."/>
            <person name="Kumar S."/>
            <person name="Lessard P.A."/>
            <person name="Luyten Y.A."/>
            <person name="Slatko B."/>
            <person name="Wood N."/>
            <person name="Wu B."/>
            <person name="Teplitski M."/>
            <person name="Mougous J.D."/>
            <person name="Ward N."/>
            <person name="Eisen J.A."/>
            <person name="Badger J.H."/>
            <person name="Distel D.L."/>
        </authorList>
    </citation>
    <scope>NUCLEOTIDE SEQUENCE [LARGE SCALE GENOMIC DNA]</scope>
    <source>
        <strain evidence="2">ATCC 39867 / T7901</strain>
    </source>
</reference>
<evidence type="ECO:0000313" key="1">
    <source>
        <dbReference type="EMBL" id="ACR13625.1"/>
    </source>
</evidence>
<dbReference type="STRING" id="377629.TERTU_1801"/>
<protein>
    <submittedName>
        <fullName evidence="1">Uncharacterized protein</fullName>
    </submittedName>
</protein>
<dbReference type="AlphaFoldDB" id="C5BHS4"/>
<proteinExistence type="predicted"/>
<dbReference type="Proteomes" id="UP000009080">
    <property type="component" value="Chromosome"/>
</dbReference>
<organism evidence="1 2">
    <name type="scientific">Teredinibacter turnerae (strain ATCC 39867 / T7901)</name>
    <dbReference type="NCBI Taxonomy" id="377629"/>
    <lineage>
        <taxon>Bacteria</taxon>
        <taxon>Pseudomonadati</taxon>
        <taxon>Pseudomonadota</taxon>
        <taxon>Gammaproteobacteria</taxon>
        <taxon>Cellvibrionales</taxon>
        <taxon>Cellvibrionaceae</taxon>
        <taxon>Teredinibacter</taxon>
    </lineage>
</organism>
<dbReference type="EMBL" id="CP001614">
    <property type="protein sequence ID" value="ACR13625.1"/>
    <property type="molecule type" value="Genomic_DNA"/>
</dbReference>
<gene>
    <name evidence="1" type="ordered locus">TERTU_1801</name>
</gene>
<keyword evidence="2" id="KW-1185">Reference proteome</keyword>